<evidence type="ECO:0000259" key="1">
    <source>
        <dbReference type="PROSITE" id="PS51412"/>
    </source>
</evidence>
<evidence type="ECO:0000313" key="3">
    <source>
        <dbReference type="Proteomes" id="UP001194468"/>
    </source>
</evidence>
<comment type="caution">
    <text evidence="2">The sequence shown here is derived from an EMBL/GenBank/DDBJ whole genome shotgun (WGS) entry which is preliminary data.</text>
</comment>
<sequence>MTHERGYQVPIRLADFKEFPACDVLGYSLDFTTASPMDIKSVLASIKRGRRVIQYEPDEDTRKLEVGKWGVIYDVPRSIGVSSYNQSDGTYVTYKNGVEASSALKVDTSLSARYLAVSASASVSYSIDKTYRREDQWAMYSFNADTYLASMRDYFDLLAETALLRRLEEAVPIGDGGDKEVVQDWKDFFASWGSHVIINSSFGARFQLNVWASNSDSSVNQRFSTSVTASFNGIGFGGQFDASVTTEEQYRTFSEFMQKQVSVVGGNPRLNTQLAADPTHYDRFIDWAGSVAEDSSIATLRVVELWVLMKEAARKEVRNAAGMVMDAYNHIVSHTEVYKTAIVFDIQTDWAEFNLLSPFAVIIPDPNNPFPATNMVVSNTRVQWGKEYSHAFDKMTLRFFVINDGSPIDFSISRGSKSNQGGKGRAEAIIEGLSYLNDEITDNVWNTMWFYQKAVSSTSASTPLKLARTSHKWDDILKEYLEEIGASDWL</sequence>
<gene>
    <name evidence="2" type="ORF">L210DRAFT_3762667</name>
</gene>
<name>A0AAD4GBI9_BOLED</name>
<protein>
    <recommendedName>
        <fullName evidence="1">MACPF domain-containing protein</fullName>
    </recommendedName>
</protein>
<proteinExistence type="predicted"/>
<dbReference type="Proteomes" id="UP001194468">
    <property type="component" value="Unassembled WGS sequence"/>
</dbReference>
<feature type="domain" description="MACPF" evidence="1">
    <location>
        <begin position="8"/>
        <end position="339"/>
    </location>
</feature>
<evidence type="ECO:0000313" key="2">
    <source>
        <dbReference type="EMBL" id="KAF8435381.1"/>
    </source>
</evidence>
<reference evidence="2" key="2">
    <citation type="journal article" date="2020" name="Nat. Commun.">
        <title>Large-scale genome sequencing of mycorrhizal fungi provides insights into the early evolution of symbiotic traits.</title>
        <authorList>
            <person name="Miyauchi S."/>
            <person name="Kiss E."/>
            <person name="Kuo A."/>
            <person name="Drula E."/>
            <person name="Kohler A."/>
            <person name="Sanchez-Garcia M."/>
            <person name="Morin E."/>
            <person name="Andreopoulos B."/>
            <person name="Barry K.W."/>
            <person name="Bonito G."/>
            <person name="Buee M."/>
            <person name="Carver A."/>
            <person name="Chen C."/>
            <person name="Cichocki N."/>
            <person name="Clum A."/>
            <person name="Culley D."/>
            <person name="Crous P.W."/>
            <person name="Fauchery L."/>
            <person name="Girlanda M."/>
            <person name="Hayes R.D."/>
            <person name="Keri Z."/>
            <person name="LaButti K."/>
            <person name="Lipzen A."/>
            <person name="Lombard V."/>
            <person name="Magnuson J."/>
            <person name="Maillard F."/>
            <person name="Murat C."/>
            <person name="Nolan M."/>
            <person name="Ohm R.A."/>
            <person name="Pangilinan J."/>
            <person name="Pereira M.F."/>
            <person name="Perotto S."/>
            <person name="Peter M."/>
            <person name="Pfister S."/>
            <person name="Riley R."/>
            <person name="Sitrit Y."/>
            <person name="Stielow J.B."/>
            <person name="Szollosi G."/>
            <person name="Zifcakova L."/>
            <person name="Stursova M."/>
            <person name="Spatafora J.W."/>
            <person name="Tedersoo L."/>
            <person name="Vaario L.M."/>
            <person name="Yamada A."/>
            <person name="Yan M."/>
            <person name="Wang P."/>
            <person name="Xu J."/>
            <person name="Bruns T."/>
            <person name="Baldrian P."/>
            <person name="Vilgalys R."/>
            <person name="Dunand C."/>
            <person name="Henrissat B."/>
            <person name="Grigoriev I.V."/>
            <person name="Hibbett D."/>
            <person name="Nagy L.G."/>
            <person name="Martin F.M."/>
        </authorList>
    </citation>
    <scope>NUCLEOTIDE SEQUENCE</scope>
    <source>
        <strain evidence="2">BED1</strain>
    </source>
</reference>
<dbReference type="PROSITE" id="PS51412">
    <property type="entry name" value="MACPF_2"/>
    <property type="match status" value="1"/>
</dbReference>
<dbReference type="EMBL" id="WHUW01000025">
    <property type="protein sequence ID" value="KAF8435381.1"/>
    <property type="molecule type" value="Genomic_DNA"/>
</dbReference>
<dbReference type="InterPro" id="IPR020864">
    <property type="entry name" value="MACPF"/>
</dbReference>
<organism evidence="2 3">
    <name type="scientific">Boletus edulis BED1</name>
    <dbReference type="NCBI Taxonomy" id="1328754"/>
    <lineage>
        <taxon>Eukaryota</taxon>
        <taxon>Fungi</taxon>
        <taxon>Dikarya</taxon>
        <taxon>Basidiomycota</taxon>
        <taxon>Agaricomycotina</taxon>
        <taxon>Agaricomycetes</taxon>
        <taxon>Agaricomycetidae</taxon>
        <taxon>Boletales</taxon>
        <taxon>Boletineae</taxon>
        <taxon>Boletaceae</taxon>
        <taxon>Boletoideae</taxon>
        <taxon>Boletus</taxon>
    </lineage>
</organism>
<reference evidence="2" key="1">
    <citation type="submission" date="2019-10" db="EMBL/GenBank/DDBJ databases">
        <authorList>
            <consortium name="DOE Joint Genome Institute"/>
            <person name="Kuo A."/>
            <person name="Miyauchi S."/>
            <person name="Kiss E."/>
            <person name="Drula E."/>
            <person name="Kohler A."/>
            <person name="Sanchez-Garcia M."/>
            <person name="Andreopoulos B."/>
            <person name="Barry K.W."/>
            <person name="Bonito G."/>
            <person name="Buee M."/>
            <person name="Carver A."/>
            <person name="Chen C."/>
            <person name="Cichocki N."/>
            <person name="Clum A."/>
            <person name="Culley D."/>
            <person name="Crous P.W."/>
            <person name="Fauchery L."/>
            <person name="Girlanda M."/>
            <person name="Hayes R."/>
            <person name="Keri Z."/>
            <person name="LaButti K."/>
            <person name="Lipzen A."/>
            <person name="Lombard V."/>
            <person name="Magnuson J."/>
            <person name="Maillard F."/>
            <person name="Morin E."/>
            <person name="Murat C."/>
            <person name="Nolan M."/>
            <person name="Ohm R."/>
            <person name="Pangilinan J."/>
            <person name="Pereira M."/>
            <person name="Perotto S."/>
            <person name="Peter M."/>
            <person name="Riley R."/>
            <person name="Sitrit Y."/>
            <person name="Stielow B."/>
            <person name="Szollosi G."/>
            <person name="Zifcakova L."/>
            <person name="Stursova M."/>
            <person name="Spatafora J.W."/>
            <person name="Tedersoo L."/>
            <person name="Vaario L.-M."/>
            <person name="Yamada A."/>
            <person name="Yan M."/>
            <person name="Wang P."/>
            <person name="Xu J."/>
            <person name="Bruns T."/>
            <person name="Baldrian P."/>
            <person name="Vilgalys R."/>
            <person name="Henrissat B."/>
            <person name="Grigoriev I.V."/>
            <person name="Hibbett D."/>
            <person name="Nagy L.G."/>
            <person name="Martin F.M."/>
        </authorList>
    </citation>
    <scope>NUCLEOTIDE SEQUENCE</scope>
    <source>
        <strain evidence="2">BED1</strain>
    </source>
</reference>
<dbReference type="AlphaFoldDB" id="A0AAD4GBI9"/>
<accession>A0AAD4GBI9</accession>
<keyword evidence="3" id="KW-1185">Reference proteome</keyword>
<dbReference type="Pfam" id="PF01823">
    <property type="entry name" value="MACPF"/>
    <property type="match status" value="1"/>
</dbReference>